<organism evidence="1">
    <name type="scientific">marine sediment metagenome</name>
    <dbReference type="NCBI Taxonomy" id="412755"/>
    <lineage>
        <taxon>unclassified sequences</taxon>
        <taxon>metagenomes</taxon>
        <taxon>ecological metagenomes</taxon>
    </lineage>
</organism>
<dbReference type="EMBL" id="BART01021682">
    <property type="protein sequence ID" value="GAH03107.1"/>
    <property type="molecule type" value="Genomic_DNA"/>
</dbReference>
<evidence type="ECO:0000313" key="1">
    <source>
        <dbReference type="EMBL" id="GAH03107.1"/>
    </source>
</evidence>
<reference evidence="1" key="1">
    <citation type="journal article" date="2014" name="Front. Microbiol.">
        <title>High frequency of phylogenetically diverse reductive dehalogenase-homologous genes in deep subseafloor sedimentary metagenomes.</title>
        <authorList>
            <person name="Kawai M."/>
            <person name="Futagami T."/>
            <person name="Toyoda A."/>
            <person name="Takaki Y."/>
            <person name="Nishi S."/>
            <person name="Hori S."/>
            <person name="Arai W."/>
            <person name="Tsubouchi T."/>
            <person name="Morono Y."/>
            <person name="Uchiyama I."/>
            <person name="Ito T."/>
            <person name="Fujiyama A."/>
            <person name="Inagaki F."/>
            <person name="Takami H."/>
        </authorList>
    </citation>
    <scope>NUCLEOTIDE SEQUENCE</scope>
    <source>
        <strain evidence="1">Expedition CK06-06</strain>
    </source>
</reference>
<protein>
    <submittedName>
        <fullName evidence="1">Uncharacterized protein</fullName>
    </submittedName>
</protein>
<comment type="caution">
    <text evidence="1">The sequence shown here is derived from an EMBL/GenBank/DDBJ whole genome shotgun (WGS) entry which is preliminary data.</text>
</comment>
<gene>
    <name evidence="1" type="ORF">S01H4_39915</name>
</gene>
<sequence>MEMVEERDGTRSVTFEYTFNEDGFSKNDKTHIIVGNVTISPTGKLLQKQLKETHSGVAAERKYEPVKQ</sequence>
<accession>X1C6U8</accession>
<proteinExistence type="predicted"/>
<dbReference type="AlphaFoldDB" id="X1C6U8"/>
<name>X1C6U8_9ZZZZ</name>